<dbReference type="Gene3D" id="3.40.50.970">
    <property type="match status" value="2"/>
</dbReference>
<dbReference type="GO" id="GO:0008661">
    <property type="term" value="F:1-deoxy-D-xylulose-5-phosphate synthase activity"/>
    <property type="evidence" value="ECO:0007669"/>
    <property type="project" value="UniProtKB-EC"/>
</dbReference>
<dbReference type="GO" id="GO:0019288">
    <property type="term" value="P:isopentenyl diphosphate biosynthetic process, methylerythritol 4-phosphate pathway"/>
    <property type="evidence" value="ECO:0007669"/>
    <property type="project" value="TreeGrafter"/>
</dbReference>
<feature type="domain" description="Transketolase-like pyrimidine-binding" evidence="13">
    <location>
        <begin position="283"/>
        <end position="444"/>
    </location>
</feature>
<sequence length="585" mass="63334">MYLEKIHSPKDLKKIAMRNLPAVCDEVRNVLLTKLSNHGGHIGSNLGVVELTVALHYVFNSPVDKIVFDVSHQCYVHKMLTGRKDAFLFPERYDDVNGFTNPEESVHDLFTVGHTSTSLSLACGLAKARDLLGQTHSVVAVIGDGSLSGGEAYEGLNNIAEQATPLVTVVNDNEMSIAENHGGYIGNLAKLRATNGKSKNNMFTALGLQYMYVEEGNDVLQVVKALKRAQKVAKPIVVHVHTQKGKGFAPAEQNRELFHAGGPFSLQTGAFLKANSGENYSEITYRYLSEKIVADKSVVAVSSATPAVLAMDALRRQNFGARFVDVGICEEHAVAFVSGIARGGAKPVYAVSGTFLQRSFDQLHQDLALDSNPATLLVFLTGVARGGGATHNGLFDIAELSNIPNLVYLAPVCVEEYLAMLDWATEQNKLSVAIRVPATVVHGDAPKMDYSQLNKSQVVQQGSEVAIFAVGNMFTLGKKVAEQLATKGVVATLVNPVYLSGLDKDLLQSISQNHSLVVTVEDGILDGGYGQKVASYFGDSNVKVKNFGIEKQHFGDFDTQRLMQQNGLTVDAVFEYVLDFLQQKA</sequence>
<dbReference type="Pfam" id="PF02780">
    <property type="entry name" value="Transketolase_C"/>
    <property type="match status" value="1"/>
</dbReference>
<comment type="cofactor">
    <cofactor evidence="1">
        <name>Mg(2+)</name>
        <dbReference type="ChEBI" id="CHEBI:18420"/>
    </cofactor>
</comment>
<dbReference type="GO" id="GO:0046872">
    <property type="term" value="F:metal ion binding"/>
    <property type="evidence" value="ECO:0007669"/>
    <property type="project" value="UniProtKB-KW"/>
</dbReference>
<dbReference type="Pfam" id="PF02779">
    <property type="entry name" value="Transket_pyr"/>
    <property type="match status" value="1"/>
</dbReference>
<evidence type="ECO:0000256" key="11">
    <source>
        <dbReference type="ARBA" id="ARBA00023052"/>
    </source>
</evidence>
<evidence type="ECO:0000313" key="15">
    <source>
        <dbReference type="Proteomes" id="UP000824200"/>
    </source>
</evidence>
<dbReference type="EC" id="2.2.1.7" evidence="6"/>
<keyword evidence="11" id="KW-0786">Thiamine pyrophosphate</keyword>
<dbReference type="Gene3D" id="3.40.50.920">
    <property type="match status" value="1"/>
</dbReference>
<dbReference type="InterPro" id="IPR029061">
    <property type="entry name" value="THDP-binding"/>
</dbReference>
<evidence type="ECO:0000256" key="3">
    <source>
        <dbReference type="ARBA" id="ARBA00004980"/>
    </source>
</evidence>
<evidence type="ECO:0000313" key="14">
    <source>
        <dbReference type="EMBL" id="HIR66249.1"/>
    </source>
</evidence>
<dbReference type="NCBIfam" id="NF003933">
    <property type="entry name" value="PRK05444.2-2"/>
    <property type="match status" value="1"/>
</dbReference>
<dbReference type="InterPro" id="IPR049557">
    <property type="entry name" value="Transketolase_CS"/>
</dbReference>
<dbReference type="CDD" id="cd07033">
    <property type="entry name" value="TPP_PYR_DXS_TK_like"/>
    <property type="match status" value="1"/>
</dbReference>
<dbReference type="FunFam" id="3.40.50.970:FF:000010">
    <property type="entry name" value="1-deoxy-D-xylulose-5-phosphate synthase"/>
    <property type="match status" value="1"/>
</dbReference>
<evidence type="ECO:0000256" key="7">
    <source>
        <dbReference type="ARBA" id="ARBA00022679"/>
    </source>
</evidence>
<evidence type="ECO:0000256" key="6">
    <source>
        <dbReference type="ARBA" id="ARBA00013150"/>
    </source>
</evidence>
<dbReference type="InterPro" id="IPR009014">
    <property type="entry name" value="Transketo_C/PFOR_II"/>
</dbReference>
<dbReference type="NCBIfam" id="NF008968">
    <property type="entry name" value="PRK12315.1"/>
    <property type="match status" value="1"/>
</dbReference>
<comment type="similarity">
    <text evidence="4">Belongs to the transketolase family. DXPS subfamily.</text>
</comment>
<comment type="pathway">
    <text evidence="3">Metabolic intermediate biosynthesis; 1-deoxy-D-xylulose 5-phosphate biosynthesis; 1-deoxy-D-xylulose 5-phosphate from D-glyceraldehyde 3-phosphate and pyruvate: step 1/1.</text>
</comment>
<dbReference type="InterPro" id="IPR005475">
    <property type="entry name" value="Transketolase-like_Pyr-bd"/>
</dbReference>
<proteinExistence type="inferred from homology"/>
<gene>
    <name evidence="14" type="ORF">IAC95_05170</name>
</gene>
<evidence type="ECO:0000256" key="8">
    <source>
        <dbReference type="ARBA" id="ARBA00022723"/>
    </source>
</evidence>
<dbReference type="GO" id="GO:0016114">
    <property type="term" value="P:terpenoid biosynthetic process"/>
    <property type="evidence" value="ECO:0007669"/>
    <property type="project" value="InterPro"/>
</dbReference>
<dbReference type="InterPro" id="IPR033248">
    <property type="entry name" value="Transketolase_C"/>
</dbReference>
<dbReference type="InterPro" id="IPR005477">
    <property type="entry name" value="Dxylulose-5-P_synthase"/>
</dbReference>
<keyword evidence="10" id="KW-0784">Thiamine biosynthesis</keyword>
<evidence type="ECO:0000256" key="12">
    <source>
        <dbReference type="ARBA" id="ARBA00023229"/>
    </source>
</evidence>
<keyword evidence="8" id="KW-0479">Metal-binding</keyword>
<dbReference type="CDD" id="cd02007">
    <property type="entry name" value="TPP_DXS"/>
    <property type="match status" value="1"/>
</dbReference>
<evidence type="ECO:0000256" key="1">
    <source>
        <dbReference type="ARBA" id="ARBA00001946"/>
    </source>
</evidence>
<keyword evidence="9" id="KW-0460">Magnesium</keyword>
<dbReference type="EMBL" id="DVHL01000043">
    <property type="protein sequence ID" value="HIR66249.1"/>
    <property type="molecule type" value="Genomic_DNA"/>
</dbReference>
<dbReference type="Pfam" id="PF13292">
    <property type="entry name" value="DXP_synthase_N"/>
    <property type="match status" value="2"/>
</dbReference>
<evidence type="ECO:0000256" key="5">
    <source>
        <dbReference type="ARBA" id="ARBA00011738"/>
    </source>
</evidence>
<dbReference type="PANTHER" id="PTHR43322:SF1">
    <property type="entry name" value="1-DEOXY-D-XYLULOSE-5-PHOSPHATE SYNTHASE"/>
    <property type="match status" value="1"/>
</dbReference>
<keyword evidence="7 14" id="KW-0808">Transferase</keyword>
<dbReference type="AlphaFoldDB" id="A0A9D1E4Q4"/>
<dbReference type="SUPFAM" id="SSF52922">
    <property type="entry name" value="TK C-terminal domain-like"/>
    <property type="match status" value="1"/>
</dbReference>
<dbReference type="GO" id="GO:0005829">
    <property type="term" value="C:cytosol"/>
    <property type="evidence" value="ECO:0007669"/>
    <property type="project" value="TreeGrafter"/>
</dbReference>
<dbReference type="GO" id="GO:0009228">
    <property type="term" value="P:thiamine biosynthetic process"/>
    <property type="evidence" value="ECO:0007669"/>
    <property type="project" value="UniProtKB-KW"/>
</dbReference>
<dbReference type="PANTHER" id="PTHR43322">
    <property type="entry name" value="1-D-DEOXYXYLULOSE 5-PHOSPHATE SYNTHASE-RELATED"/>
    <property type="match status" value="1"/>
</dbReference>
<comment type="subunit">
    <text evidence="5">Homodimer.</text>
</comment>
<evidence type="ECO:0000256" key="4">
    <source>
        <dbReference type="ARBA" id="ARBA00011081"/>
    </source>
</evidence>
<evidence type="ECO:0000256" key="9">
    <source>
        <dbReference type="ARBA" id="ARBA00022842"/>
    </source>
</evidence>
<dbReference type="SUPFAM" id="SSF52518">
    <property type="entry name" value="Thiamin diphosphate-binding fold (THDP-binding)"/>
    <property type="match status" value="2"/>
</dbReference>
<accession>A0A9D1E4Q4</accession>
<protein>
    <recommendedName>
        <fullName evidence="6">1-deoxy-D-xylulose-5-phosphate synthase</fullName>
        <ecNumber evidence="6">2.2.1.7</ecNumber>
    </recommendedName>
</protein>
<organism evidence="14 15">
    <name type="scientific">Candidatus Fimimonas gallinarum</name>
    <dbReference type="NCBI Taxonomy" id="2840821"/>
    <lineage>
        <taxon>Bacteria</taxon>
        <taxon>Pseudomonadati</taxon>
        <taxon>Myxococcota</taxon>
        <taxon>Myxococcia</taxon>
        <taxon>Myxococcales</taxon>
        <taxon>Cystobacterineae</taxon>
        <taxon>Myxococcaceae</taxon>
        <taxon>Myxococcaceae incertae sedis</taxon>
        <taxon>Candidatus Fimimonas</taxon>
    </lineage>
</organism>
<reference evidence="14" key="1">
    <citation type="submission" date="2020-10" db="EMBL/GenBank/DDBJ databases">
        <authorList>
            <person name="Gilroy R."/>
        </authorList>
    </citation>
    <scope>NUCLEOTIDE SEQUENCE</scope>
    <source>
        <strain evidence="14">CHK121-14286</strain>
    </source>
</reference>
<dbReference type="Proteomes" id="UP000824200">
    <property type="component" value="Unassembled WGS sequence"/>
</dbReference>
<comment type="caution">
    <text evidence="14">The sequence shown here is derived from an EMBL/GenBank/DDBJ whole genome shotgun (WGS) entry which is preliminary data.</text>
</comment>
<evidence type="ECO:0000256" key="2">
    <source>
        <dbReference type="ARBA" id="ARBA00001964"/>
    </source>
</evidence>
<dbReference type="SMART" id="SM00861">
    <property type="entry name" value="Transket_pyr"/>
    <property type="match status" value="1"/>
</dbReference>
<comment type="cofactor">
    <cofactor evidence="2">
        <name>thiamine diphosphate</name>
        <dbReference type="ChEBI" id="CHEBI:58937"/>
    </cofactor>
</comment>
<reference evidence="14" key="2">
    <citation type="journal article" date="2021" name="PeerJ">
        <title>Extensive microbial diversity within the chicken gut microbiome revealed by metagenomics and culture.</title>
        <authorList>
            <person name="Gilroy R."/>
            <person name="Ravi A."/>
            <person name="Getino M."/>
            <person name="Pursley I."/>
            <person name="Horton D.L."/>
            <person name="Alikhan N.F."/>
            <person name="Baker D."/>
            <person name="Gharbi K."/>
            <person name="Hall N."/>
            <person name="Watson M."/>
            <person name="Adriaenssens E.M."/>
            <person name="Foster-Nyarko E."/>
            <person name="Jarju S."/>
            <person name="Secka A."/>
            <person name="Antonio M."/>
            <person name="Oren A."/>
            <person name="Chaudhuri R.R."/>
            <person name="La Ragione R."/>
            <person name="Hildebrand F."/>
            <person name="Pallen M.J."/>
        </authorList>
    </citation>
    <scope>NUCLEOTIDE SEQUENCE</scope>
    <source>
        <strain evidence="14">CHK121-14286</strain>
    </source>
</reference>
<name>A0A9D1E4Q4_9BACT</name>
<evidence type="ECO:0000256" key="10">
    <source>
        <dbReference type="ARBA" id="ARBA00022977"/>
    </source>
</evidence>
<evidence type="ECO:0000259" key="13">
    <source>
        <dbReference type="SMART" id="SM00861"/>
    </source>
</evidence>
<dbReference type="PROSITE" id="PS00801">
    <property type="entry name" value="TRANSKETOLASE_1"/>
    <property type="match status" value="1"/>
</dbReference>
<keyword evidence="12" id="KW-0414">Isoprene biosynthesis</keyword>